<protein>
    <submittedName>
        <fullName evidence="9">Small multidrug resistance pump</fullName>
    </submittedName>
</protein>
<name>A0AA41H5C9_9BURK</name>
<organism evidence="8 10">
    <name type="scientific">Duganella violaceipulchra</name>
    <dbReference type="NCBI Taxonomy" id="2849652"/>
    <lineage>
        <taxon>Bacteria</taxon>
        <taxon>Pseudomonadati</taxon>
        <taxon>Pseudomonadota</taxon>
        <taxon>Betaproteobacteria</taxon>
        <taxon>Burkholderiales</taxon>
        <taxon>Oxalobacteraceae</taxon>
        <taxon>Telluria group</taxon>
        <taxon>Duganella</taxon>
    </lineage>
</organism>
<feature type="transmembrane region" description="Helical" evidence="7">
    <location>
        <begin position="95"/>
        <end position="112"/>
    </location>
</feature>
<dbReference type="GO" id="GO:0022857">
    <property type="term" value="F:transmembrane transporter activity"/>
    <property type="evidence" value="ECO:0007669"/>
    <property type="project" value="InterPro"/>
</dbReference>
<reference evidence="8" key="1">
    <citation type="submission" date="2021-07" db="EMBL/GenBank/DDBJ databases">
        <title>Characterization of violacein-producing bacteria and related species.</title>
        <authorList>
            <person name="Wilson H.S."/>
            <person name="De Leon M.E."/>
        </authorList>
    </citation>
    <scope>NUCLEOTIDE SEQUENCE</scope>
    <source>
        <strain evidence="8">HSC-15S17</strain>
    </source>
</reference>
<keyword evidence="4 7" id="KW-1133">Transmembrane helix</keyword>
<keyword evidence="3 6" id="KW-0812">Transmembrane</keyword>
<evidence type="ECO:0000256" key="7">
    <source>
        <dbReference type="SAM" id="Phobius"/>
    </source>
</evidence>
<comment type="subcellular location">
    <subcellularLocation>
        <location evidence="1 6">Cell membrane</location>
        <topology evidence="1 6">Multi-pass membrane protein</topology>
    </subcellularLocation>
</comment>
<keyword evidence="5 7" id="KW-0472">Membrane</keyword>
<dbReference type="AlphaFoldDB" id="A0AA41H5C9"/>
<evidence type="ECO:0000313" key="8">
    <source>
        <dbReference type="EMBL" id="MBV6320429.1"/>
    </source>
</evidence>
<proteinExistence type="inferred from homology"/>
<dbReference type="Pfam" id="PF00893">
    <property type="entry name" value="Multi_Drug_Res"/>
    <property type="match status" value="1"/>
</dbReference>
<dbReference type="InterPro" id="IPR000390">
    <property type="entry name" value="Small_drug/metabolite_transptr"/>
</dbReference>
<dbReference type="Proteomes" id="UP001162889">
    <property type="component" value="Unassembled WGS sequence"/>
</dbReference>
<evidence type="ECO:0000256" key="2">
    <source>
        <dbReference type="ARBA" id="ARBA00022475"/>
    </source>
</evidence>
<accession>A0AA41H5C9</accession>
<dbReference type="PANTHER" id="PTHR30561:SF9">
    <property type="entry name" value="4-AMINO-4-DEOXY-L-ARABINOSE-PHOSPHOUNDECAPRENOL FLIPPASE SUBUNIT ARNF-RELATED"/>
    <property type="match status" value="1"/>
</dbReference>
<evidence type="ECO:0000256" key="3">
    <source>
        <dbReference type="ARBA" id="ARBA00022692"/>
    </source>
</evidence>
<dbReference type="RefSeq" id="WP_217941100.1">
    <property type="nucleotide sequence ID" value="NZ_JAHTGR010000002.1"/>
</dbReference>
<feature type="transmembrane region" description="Helical" evidence="7">
    <location>
        <begin position="40"/>
        <end position="61"/>
    </location>
</feature>
<evidence type="ECO:0000313" key="10">
    <source>
        <dbReference type="Proteomes" id="UP001155901"/>
    </source>
</evidence>
<dbReference type="PANTHER" id="PTHR30561">
    <property type="entry name" value="SMR FAMILY PROTON-DEPENDENT DRUG EFFLUX TRANSPORTER SUGE"/>
    <property type="match status" value="1"/>
</dbReference>
<feature type="transmembrane region" description="Helical" evidence="7">
    <location>
        <begin position="68"/>
        <end position="89"/>
    </location>
</feature>
<comment type="caution">
    <text evidence="8">The sequence shown here is derived from an EMBL/GenBank/DDBJ whole genome shotgun (WGS) entry which is preliminary data.</text>
</comment>
<gene>
    <name evidence="8" type="ORF">KVP70_05730</name>
    <name evidence="9" type="ORF">L1274_006024</name>
</gene>
<sequence>MNPTLIGYLWCAGAALASAAATLLIKLSGQTGGGWSPLRLLLLGGAGGTYVAGFVCYSLALQRLEISLAYPVMTAITLALITLLGTLVLQEALTPAKLAGLALIAAGAFALSR</sequence>
<dbReference type="Proteomes" id="UP001155901">
    <property type="component" value="Unassembled WGS sequence"/>
</dbReference>
<reference evidence="9" key="2">
    <citation type="submission" date="2022-03" db="EMBL/GenBank/DDBJ databases">
        <title>Genome Encyclopedia of Bacteria and Archaea VI: Functional Genomics of Type Strains.</title>
        <authorList>
            <person name="Whitman W."/>
        </authorList>
    </citation>
    <scope>NUCLEOTIDE SEQUENCE</scope>
    <source>
        <strain evidence="9">HSC-15S17</strain>
    </source>
</reference>
<evidence type="ECO:0000313" key="9">
    <source>
        <dbReference type="EMBL" id="MCP2012264.1"/>
    </source>
</evidence>
<dbReference type="GO" id="GO:0005886">
    <property type="term" value="C:plasma membrane"/>
    <property type="evidence" value="ECO:0007669"/>
    <property type="project" value="UniProtKB-SubCell"/>
</dbReference>
<comment type="similarity">
    <text evidence="6">Belongs to the drug/metabolite transporter (DMT) superfamily. Small multidrug resistance (SMR) (TC 2.A.7.1) family.</text>
</comment>
<evidence type="ECO:0000256" key="4">
    <source>
        <dbReference type="ARBA" id="ARBA00022989"/>
    </source>
</evidence>
<evidence type="ECO:0000256" key="1">
    <source>
        <dbReference type="ARBA" id="ARBA00004651"/>
    </source>
</evidence>
<evidence type="ECO:0000256" key="5">
    <source>
        <dbReference type="ARBA" id="ARBA00023136"/>
    </source>
</evidence>
<dbReference type="EMBL" id="JALJZU010000016">
    <property type="protein sequence ID" value="MCP2012264.1"/>
    <property type="molecule type" value="Genomic_DNA"/>
</dbReference>
<dbReference type="EMBL" id="JAHTGR010000002">
    <property type="protein sequence ID" value="MBV6320429.1"/>
    <property type="molecule type" value="Genomic_DNA"/>
</dbReference>
<dbReference type="InterPro" id="IPR045324">
    <property type="entry name" value="Small_multidrug_res"/>
</dbReference>
<evidence type="ECO:0000256" key="6">
    <source>
        <dbReference type="RuleBase" id="RU003942"/>
    </source>
</evidence>
<evidence type="ECO:0000313" key="11">
    <source>
        <dbReference type="Proteomes" id="UP001162889"/>
    </source>
</evidence>
<keyword evidence="2" id="KW-1003">Cell membrane</keyword>
<keyword evidence="11" id="KW-1185">Reference proteome</keyword>